<protein>
    <recommendedName>
        <fullName evidence="5">Small ribosomal subunit protein uS14</fullName>
    </recommendedName>
</protein>
<feature type="region of interest" description="Disordered" evidence="6">
    <location>
        <begin position="36"/>
        <end position="58"/>
    </location>
</feature>
<dbReference type="InterPro" id="IPR001209">
    <property type="entry name" value="Ribosomal_uS14"/>
</dbReference>
<keyword evidence="2 5" id="KW-0694">RNA-binding</keyword>
<evidence type="ECO:0000256" key="2">
    <source>
        <dbReference type="ARBA" id="ARBA00022884"/>
    </source>
</evidence>
<dbReference type="SUPFAM" id="SSF57716">
    <property type="entry name" value="Glucocorticoid receptor-like (DNA-binding domain)"/>
    <property type="match status" value="1"/>
</dbReference>
<dbReference type="InterPro" id="IPR023036">
    <property type="entry name" value="Ribosomal_uS14_bac/plastid"/>
</dbReference>
<proteinExistence type="inferred from homology"/>
<evidence type="ECO:0000256" key="1">
    <source>
        <dbReference type="ARBA" id="ARBA00022730"/>
    </source>
</evidence>
<reference evidence="7 8" key="1">
    <citation type="journal article" date="2023" name="Microbiol. Resour. Announc.">
        <title>Complete Genome Sequence of Mycobacterium wuenschmanii, a novel Nontuberculous Mycobacterium Isolated from a captive population of Amazon Milk Frogs.</title>
        <authorList>
            <person name="Hicks J."/>
            <person name="Zeineldin M."/>
            <person name="Ward H."/>
            <person name="Wuenschmann A."/>
            <person name="Camp P."/>
            <person name="Farrell D."/>
            <person name="Lehman K."/>
            <person name="Thacker T."/>
            <person name="Cuthbert E."/>
        </authorList>
    </citation>
    <scope>NUCLEOTIDE SEQUENCE [LARGE SCALE GENOMIC DNA]</scope>
    <source>
        <strain evidence="7 8">Wuenschmanii</strain>
    </source>
</reference>
<comment type="similarity">
    <text evidence="5">Belongs to the universal ribosomal protein uS14 family.</text>
</comment>
<dbReference type="RefSeq" id="WP_285186361.1">
    <property type="nucleotide sequence ID" value="NZ_CP126981.1"/>
</dbReference>
<dbReference type="EMBL" id="CP126981">
    <property type="protein sequence ID" value="WIM86842.1"/>
    <property type="molecule type" value="Genomic_DNA"/>
</dbReference>
<evidence type="ECO:0000256" key="5">
    <source>
        <dbReference type="HAMAP-Rule" id="MF_00537"/>
    </source>
</evidence>
<dbReference type="GO" id="GO:0005840">
    <property type="term" value="C:ribosome"/>
    <property type="evidence" value="ECO:0007669"/>
    <property type="project" value="UniProtKB-KW"/>
</dbReference>
<comment type="function">
    <text evidence="5">Binds 16S rRNA, required for the assembly of 30S particles and may also be responsible for determining the conformation of the 16S rRNA at the A site.</text>
</comment>
<evidence type="ECO:0000313" key="7">
    <source>
        <dbReference type="EMBL" id="WIM86842.1"/>
    </source>
</evidence>
<sequence>MAKKSKVVKNDRRREIVARYAERRAELKRIIRAPGSSVEQRLAAQSELGRQPRDASPVRLRNRDAVDGRPRGHLRKFGLSRVRVRDMAHQGQLPGVRKSSW</sequence>
<dbReference type="NCBIfam" id="NF006477">
    <property type="entry name" value="PRK08881.1"/>
    <property type="match status" value="1"/>
</dbReference>
<dbReference type="Pfam" id="PF00253">
    <property type="entry name" value="Ribosomal_S14"/>
    <property type="match status" value="1"/>
</dbReference>
<gene>
    <name evidence="5 7" type="primary">rpsN</name>
    <name evidence="7" type="ORF">PT015_18425</name>
</gene>
<dbReference type="Gene3D" id="1.10.287.1480">
    <property type="match status" value="1"/>
</dbReference>
<dbReference type="PANTHER" id="PTHR19836">
    <property type="entry name" value="30S RIBOSOMAL PROTEIN S14"/>
    <property type="match status" value="1"/>
</dbReference>
<keyword evidence="3 5" id="KW-0689">Ribosomal protein</keyword>
<dbReference type="Proteomes" id="UP001236585">
    <property type="component" value="Chromosome"/>
</dbReference>
<evidence type="ECO:0000256" key="6">
    <source>
        <dbReference type="SAM" id="MobiDB-lite"/>
    </source>
</evidence>
<organism evidence="7 8">
    <name type="scientific">Candidatus Mycobacterium wuenschmannii</name>
    <dbReference type="NCBI Taxonomy" id="3027808"/>
    <lineage>
        <taxon>Bacteria</taxon>
        <taxon>Bacillati</taxon>
        <taxon>Actinomycetota</taxon>
        <taxon>Actinomycetes</taxon>
        <taxon>Mycobacteriales</taxon>
        <taxon>Mycobacteriaceae</taxon>
        <taxon>Mycobacterium</taxon>
    </lineage>
</organism>
<evidence type="ECO:0000256" key="4">
    <source>
        <dbReference type="ARBA" id="ARBA00023274"/>
    </source>
</evidence>
<accession>A0ABY8VXF1</accession>
<keyword evidence="8" id="KW-1185">Reference proteome</keyword>
<evidence type="ECO:0000313" key="8">
    <source>
        <dbReference type="Proteomes" id="UP001236585"/>
    </source>
</evidence>
<keyword evidence="4 5" id="KW-0687">Ribonucleoprotein</keyword>
<comment type="subunit">
    <text evidence="5">Part of the 30S ribosomal subunit. Contacts proteins S3 and S10.</text>
</comment>
<dbReference type="HAMAP" id="MF_00537">
    <property type="entry name" value="Ribosomal_uS14_1"/>
    <property type="match status" value="1"/>
</dbReference>
<dbReference type="PANTHER" id="PTHR19836:SF23">
    <property type="entry name" value="SMALL RIBOSOMAL SUBUNIT PROTEIN US14A"/>
    <property type="match status" value="1"/>
</dbReference>
<name>A0ABY8VXF1_9MYCO</name>
<keyword evidence="1 5" id="KW-0699">rRNA-binding</keyword>
<evidence type="ECO:0000256" key="3">
    <source>
        <dbReference type="ARBA" id="ARBA00022980"/>
    </source>
</evidence>